<comment type="caution">
    <text evidence="2">The sequence shown here is derived from an EMBL/GenBank/DDBJ whole genome shotgun (WGS) entry which is preliminary data.</text>
</comment>
<dbReference type="InterPro" id="IPR036890">
    <property type="entry name" value="HATPase_C_sf"/>
</dbReference>
<protein>
    <submittedName>
        <fullName evidence="2">Sensor histidine kinase</fullName>
    </submittedName>
</protein>
<feature type="transmembrane region" description="Helical" evidence="1">
    <location>
        <begin position="95"/>
        <end position="114"/>
    </location>
</feature>
<dbReference type="RefSeq" id="WP_380971381.1">
    <property type="nucleotide sequence ID" value="NZ_JBHTEF010000001.1"/>
</dbReference>
<feature type="transmembrane region" description="Helical" evidence="1">
    <location>
        <begin position="143"/>
        <end position="162"/>
    </location>
</feature>
<accession>A0ABW2SKI8</accession>
<keyword evidence="1" id="KW-0472">Membrane</keyword>
<keyword evidence="1" id="KW-1133">Transmembrane helix</keyword>
<proteinExistence type="predicted"/>
<name>A0ABW2SKI8_9ACTO</name>
<reference evidence="3" key="1">
    <citation type="journal article" date="2019" name="Int. J. Syst. Evol. Microbiol.">
        <title>The Global Catalogue of Microorganisms (GCM) 10K type strain sequencing project: providing services to taxonomists for standard genome sequencing and annotation.</title>
        <authorList>
            <consortium name="The Broad Institute Genomics Platform"/>
            <consortium name="The Broad Institute Genome Sequencing Center for Infectious Disease"/>
            <person name="Wu L."/>
            <person name="Ma J."/>
        </authorList>
    </citation>
    <scope>NUCLEOTIDE SEQUENCE [LARGE SCALE GENOMIC DNA]</scope>
    <source>
        <strain evidence="3">CCUG 56698</strain>
    </source>
</reference>
<organism evidence="2 3">
    <name type="scientific">Schaalia naturae</name>
    <dbReference type="NCBI Taxonomy" id="635203"/>
    <lineage>
        <taxon>Bacteria</taxon>
        <taxon>Bacillati</taxon>
        <taxon>Actinomycetota</taxon>
        <taxon>Actinomycetes</taxon>
        <taxon>Actinomycetales</taxon>
        <taxon>Actinomycetaceae</taxon>
        <taxon>Schaalia</taxon>
    </lineage>
</organism>
<evidence type="ECO:0000313" key="2">
    <source>
        <dbReference type="EMBL" id="MFC7579848.1"/>
    </source>
</evidence>
<evidence type="ECO:0000256" key="1">
    <source>
        <dbReference type="SAM" id="Phobius"/>
    </source>
</evidence>
<dbReference type="Gene3D" id="3.30.565.10">
    <property type="entry name" value="Histidine kinase-like ATPase, C-terminal domain"/>
    <property type="match status" value="1"/>
</dbReference>
<keyword evidence="1" id="KW-0812">Transmembrane</keyword>
<keyword evidence="2" id="KW-0418">Kinase</keyword>
<evidence type="ECO:0000313" key="3">
    <source>
        <dbReference type="Proteomes" id="UP001596527"/>
    </source>
</evidence>
<sequence length="394" mass="41878">MRREVKEGLLSATRAIIIRQPIAGHLQRDLFAGTAMLLFLGDVVVLVSARPGDRVSLEWSFGCCVMLALAGWLPATGGVLYVLAATAAAAMPNDMVSISLAYLGIFAVAADWIARKWIMPGVSIALAVECVRLLRSPTPLVEIVGGIVGLVFSVTLGAVIHWNAQRLARARSETEEARRNAEAAESKIRLDLKVHLHDSVAAQLGRSIQLADAVTRAATDPDLASKGRALGESTRMAMQNLRALMADGRCSQDHNTVAATVWTCRTMLAGRDIILDASVPDAPDDAVDPTASELLQAVVREGSANALKYATEHSTVHLTIEDPANGSVSLAMTSRIDTDSGRQADPLLSGGVGLAMLSRQARELGGRVMAGKSGPYWLLTASVPVRPRSQEEHA</sequence>
<gene>
    <name evidence="2" type="ORF">ACFQWG_01205</name>
</gene>
<keyword evidence="3" id="KW-1185">Reference proteome</keyword>
<feature type="transmembrane region" description="Helical" evidence="1">
    <location>
        <begin position="30"/>
        <end position="47"/>
    </location>
</feature>
<keyword evidence="2" id="KW-0808">Transferase</keyword>
<dbReference type="EMBL" id="JBHTEF010000001">
    <property type="protein sequence ID" value="MFC7579848.1"/>
    <property type="molecule type" value="Genomic_DNA"/>
</dbReference>
<dbReference type="Proteomes" id="UP001596527">
    <property type="component" value="Unassembled WGS sequence"/>
</dbReference>
<dbReference type="GO" id="GO:0016301">
    <property type="term" value="F:kinase activity"/>
    <property type="evidence" value="ECO:0007669"/>
    <property type="project" value="UniProtKB-KW"/>
</dbReference>
<feature type="transmembrane region" description="Helical" evidence="1">
    <location>
        <begin position="59"/>
        <end position="83"/>
    </location>
</feature>